<dbReference type="AlphaFoldDB" id="A0A9P1E340"/>
<dbReference type="InterPro" id="IPR013126">
    <property type="entry name" value="Hsp_70_fam"/>
</dbReference>
<reference evidence="6" key="1">
    <citation type="submission" date="2022-07" db="EMBL/GenBank/DDBJ databases">
        <authorList>
            <person name="Macas J."/>
            <person name="Novak P."/>
            <person name="Neumann P."/>
        </authorList>
    </citation>
    <scope>NUCLEOTIDE SEQUENCE</scope>
</reference>
<comment type="similarity">
    <text evidence="3">Belongs to the heat shock protein 70 family.</text>
</comment>
<evidence type="ECO:0000313" key="6">
    <source>
        <dbReference type="EMBL" id="CAH9074939.1"/>
    </source>
</evidence>
<dbReference type="EMBL" id="CAMAPE010000009">
    <property type="protein sequence ID" value="CAH9074939.1"/>
    <property type="molecule type" value="Genomic_DNA"/>
</dbReference>
<organism evidence="6 7">
    <name type="scientific">Cuscuta europaea</name>
    <name type="common">European dodder</name>
    <dbReference type="NCBI Taxonomy" id="41803"/>
    <lineage>
        <taxon>Eukaryota</taxon>
        <taxon>Viridiplantae</taxon>
        <taxon>Streptophyta</taxon>
        <taxon>Embryophyta</taxon>
        <taxon>Tracheophyta</taxon>
        <taxon>Spermatophyta</taxon>
        <taxon>Magnoliopsida</taxon>
        <taxon>eudicotyledons</taxon>
        <taxon>Gunneridae</taxon>
        <taxon>Pentapetalae</taxon>
        <taxon>asterids</taxon>
        <taxon>lamiids</taxon>
        <taxon>Solanales</taxon>
        <taxon>Convolvulaceae</taxon>
        <taxon>Cuscuteae</taxon>
        <taxon>Cuscuta</taxon>
        <taxon>Cuscuta subgen. Cuscuta</taxon>
    </lineage>
</organism>
<protein>
    <submittedName>
        <fullName evidence="6">Uncharacterized protein</fullName>
    </submittedName>
</protein>
<evidence type="ECO:0000256" key="4">
    <source>
        <dbReference type="SAM" id="Coils"/>
    </source>
</evidence>
<evidence type="ECO:0000256" key="2">
    <source>
        <dbReference type="ARBA" id="ARBA00022840"/>
    </source>
</evidence>
<dbReference type="InterPro" id="IPR043129">
    <property type="entry name" value="ATPase_NBD"/>
</dbReference>
<dbReference type="Proteomes" id="UP001152484">
    <property type="component" value="Unassembled WGS sequence"/>
</dbReference>
<accession>A0A9P1E340</accession>
<dbReference type="PROSITE" id="PS00297">
    <property type="entry name" value="HSP70_1"/>
    <property type="match status" value="1"/>
</dbReference>
<keyword evidence="4" id="KW-0175">Coiled coil</keyword>
<feature type="coiled-coil region" evidence="4">
    <location>
        <begin position="513"/>
        <end position="642"/>
    </location>
</feature>
<comment type="caution">
    <text evidence="6">The sequence shown here is derived from an EMBL/GenBank/DDBJ whole genome shotgun (WGS) entry which is preliminary data.</text>
</comment>
<feature type="region of interest" description="Disordered" evidence="5">
    <location>
        <begin position="405"/>
        <end position="433"/>
    </location>
</feature>
<keyword evidence="2 3" id="KW-0067">ATP-binding</keyword>
<dbReference type="Pfam" id="PF00012">
    <property type="entry name" value="HSP70"/>
    <property type="match status" value="1"/>
</dbReference>
<dbReference type="PROSITE" id="PS01036">
    <property type="entry name" value="HSP70_3"/>
    <property type="match status" value="1"/>
</dbReference>
<dbReference type="GO" id="GO:0140662">
    <property type="term" value="F:ATP-dependent protein folding chaperone"/>
    <property type="evidence" value="ECO:0007669"/>
    <property type="project" value="InterPro"/>
</dbReference>
<feature type="compositionally biased region" description="Low complexity" evidence="5">
    <location>
        <begin position="413"/>
        <end position="424"/>
    </location>
</feature>
<name>A0A9P1E340_CUSEU</name>
<evidence type="ECO:0000313" key="7">
    <source>
        <dbReference type="Proteomes" id="UP001152484"/>
    </source>
</evidence>
<evidence type="ECO:0000256" key="5">
    <source>
        <dbReference type="SAM" id="MobiDB-lite"/>
    </source>
</evidence>
<dbReference type="Gene3D" id="3.30.30.30">
    <property type="match status" value="1"/>
</dbReference>
<dbReference type="FunFam" id="3.90.640.10:FF:000002">
    <property type="entry name" value="Heat shock 70 kDa"/>
    <property type="match status" value="1"/>
</dbReference>
<dbReference type="PRINTS" id="PR00301">
    <property type="entry name" value="HEATSHOCK70"/>
</dbReference>
<proteinExistence type="inferred from homology"/>
<dbReference type="Gene3D" id="3.30.420.40">
    <property type="match status" value="2"/>
</dbReference>
<dbReference type="FunFam" id="3.30.30.30:FF:000001">
    <property type="entry name" value="heat shock 70 kDa protein-like"/>
    <property type="match status" value="1"/>
</dbReference>
<dbReference type="FunFam" id="3.30.420.40:FF:000004">
    <property type="entry name" value="Molecular chaperone DnaK"/>
    <property type="match status" value="1"/>
</dbReference>
<dbReference type="OrthoDB" id="3789372at2759"/>
<dbReference type="GO" id="GO:0005524">
    <property type="term" value="F:ATP binding"/>
    <property type="evidence" value="ECO:0007669"/>
    <property type="project" value="UniProtKB-KW"/>
</dbReference>
<dbReference type="PANTHER" id="PTHR19375">
    <property type="entry name" value="HEAT SHOCK PROTEIN 70KDA"/>
    <property type="match status" value="1"/>
</dbReference>
<dbReference type="InterPro" id="IPR018181">
    <property type="entry name" value="Heat_shock_70_CS"/>
</dbReference>
<dbReference type="Gene3D" id="3.90.640.10">
    <property type="entry name" value="Actin, Chain A, domain 4"/>
    <property type="match status" value="1"/>
</dbReference>
<sequence length="700" mass="78442">MARKGEGAAIGIDLGTTSSCVAVLQPGRCVEIIANDNGSRRTPCCVAFTDTELLIGDAARNQISMNPVNTVFDAKRLIGRKYSDPSVQSDKKLWPFKVIAGPCDKPMIVVTHKGEEKQYSPEEISSLVLRKMKEIAEGYLGTPIRNAVVTAPAYFNESQRQATKDAAVISGLNVMGIISEPTAAAIALGLGKKEGTCWKKNVLIFDLGGVTFDVSLVKIDESSCEIIAVEGDPHLGGVDFNTIMVNHFVQEFKKKHKKDISRNPKALRRRTACERAKMMLSSHAETTIVLDSLIQGIGFCSSMTRALFEELNKDLFGKCMDLVKKCLRDVGLDKRDVDDVVLVGGSTRIPKVQELLQEFFEGKKVCTNLNPDELVASGAALYAAFLSRNGNYKFEVPMWSRHNDNVKDGIEMSSTKSNTSSSSHSSDHKRKDNDTLDFSKKSFDCVLHGEALTSSMLQGGVDFKEFAKGWMPPQDQQLLGSLKLPTLQEGIMRRSVEALFWFMELSERNNQDMELHLKRISQLEQDNKDLVTNIQMKQQGMEDYKEQMNIWREQAEASRTEVLKSNREMESQRKRIVILEKENKSLLGKMDRKLREVMEAKNSVAEGYNDQMKKLLEQDRAMENQRKRIVQLEQDNRGLLLKMKLKQMEVKEAERLARTSATEAVNAFKMSSDYNQGIEDAARARLEKIASELLKIGGGR</sequence>
<keyword evidence="1 3" id="KW-0547">Nucleotide-binding</keyword>
<dbReference type="SUPFAM" id="SSF53067">
    <property type="entry name" value="Actin-like ATPase domain"/>
    <property type="match status" value="2"/>
</dbReference>
<keyword evidence="7" id="KW-1185">Reference proteome</keyword>
<gene>
    <name evidence="6" type="ORF">CEURO_LOCUS5401</name>
</gene>
<evidence type="ECO:0000256" key="1">
    <source>
        <dbReference type="ARBA" id="ARBA00022741"/>
    </source>
</evidence>
<evidence type="ECO:0000256" key="3">
    <source>
        <dbReference type="RuleBase" id="RU003322"/>
    </source>
</evidence>